<keyword evidence="9" id="KW-1185">Reference proteome</keyword>
<comment type="function">
    <text evidence="5">Involved in transvection phenomena (= synapsis-dependent gene expression), where the synaptic pairing of chromosomes carrying genes with which zeste interacts influences the expression of these genes. Zeste binds to DNA and stimulates transcription from a nearby promoter.</text>
</comment>
<keyword evidence="4" id="KW-0804">Transcription</keyword>
<dbReference type="PANTHER" id="PTHR21411:SF0">
    <property type="entry name" value="REGULATORY PROTEIN ZESTE"/>
    <property type="match status" value="1"/>
</dbReference>
<evidence type="ECO:0000256" key="2">
    <source>
        <dbReference type="ARBA" id="ARBA00016807"/>
    </source>
</evidence>
<evidence type="ECO:0000256" key="3">
    <source>
        <dbReference type="ARBA" id="ARBA00023015"/>
    </source>
</evidence>
<feature type="compositionally biased region" description="Acidic residues" evidence="6">
    <location>
        <begin position="251"/>
        <end position="269"/>
    </location>
</feature>
<evidence type="ECO:0000256" key="4">
    <source>
        <dbReference type="ARBA" id="ARBA00023163"/>
    </source>
</evidence>
<comment type="caution">
    <text evidence="8">The sequence shown here is derived from an EMBL/GenBank/DDBJ whole genome shotgun (WGS) entry which is preliminary data.</text>
</comment>
<proteinExistence type="predicted"/>
<organism evidence="8 9">
    <name type="scientific">Aquatica leii</name>
    <dbReference type="NCBI Taxonomy" id="1421715"/>
    <lineage>
        <taxon>Eukaryota</taxon>
        <taxon>Metazoa</taxon>
        <taxon>Ecdysozoa</taxon>
        <taxon>Arthropoda</taxon>
        <taxon>Hexapoda</taxon>
        <taxon>Insecta</taxon>
        <taxon>Pterygota</taxon>
        <taxon>Neoptera</taxon>
        <taxon>Endopterygota</taxon>
        <taxon>Coleoptera</taxon>
        <taxon>Polyphaga</taxon>
        <taxon>Elateriformia</taxon>
        <taxon>Elateroidea</taxon>
        <taxon>Lampyridae</taxon>
        <taxon>Luciolinae</taxon>
        <taxon>Aquatica</taxon>
    </lineage>
</organism>
<dbReference type="PANTHER" id="PTHR21411">
    <property type="entry name" value="APONTIC"/>
    <property type="match status" value="1"/>
</dbReference>
<dbReference type="EMBL" id="JARPUR010000006">
    <property type="protein sequence ID" value="KAK4874051.1"/>
    <property type="molecule type" value="Genomic_DNA"/>
</dbReference>
<dbReference type="Proteomes" id="UP001353858">
    <property type="component" value="Unassembled WGS sequence"/>
</dbReference>
<evidence type="ECO:0000259" key="7">
    <source>
        <dbReference type="Pfam" id="PF13873"/>
    </source>
</evidence>
<evidence type="ECO:0000313" key="9">
    <source>
        <dbReference type="Proteomes" id="UP001353858"/>
    </source>
</evidence>
<reference evidence="9" key="1">
    <citation type="submission" date="2023-01" db="EMBL/GenBank/DDBJ databases">
        <title>Key to firefly adult light organ development and bioluminescence: homeobox transcription factors regulate luciferase expression and transportation to peroxisome.</title>
        <authorList>
            <person name="Fu X."/>
        </authorList>
    </citation>
    <scope>NUCLEOTIDE SEQUENCE [LARGE SCALE GENOMIC DNA]</scope>
</reference>
<keyword evidence="3" id="KW-0805">Transcription regulation</keyword>
<dbReference type="InterPro" id="IPR028002">
    <property type="entry name" value="Myb_DNA-bind_5"/>
</dbReference>
<evidence type="ECO:0000256" key="5">
    <source>
        <dbReference type="ARBA" id="ARBA00025466"/>
    </source>
</evidence>
<accession>A0AAN7S713</accession>
<gene>
    <name evidence="8" type="ORF">RN001_013411</name>
</gene>
<evidence type="ECO:0000313" key="8">
    <source>
        <dbReference type="EMBL" id="KAK4874051.1"/>
    </source>
</evidence>
<feature type="domain" description="Myb/SANT-like DNA-binding" evidence="7">
    <location>
        <begin position="8"/>
        <end position="84"/>
    </location>
</feature>
<protein>
    <recommendedName>
        <fullName evidence="2">Regulatory protein zeste</fullName>
    </recommendedName>
</protein>
<dbReference type="Pfam" id="PF13873">
    <property type="entry name" value="Myb_DNA-bind_5"/>
    <property type="match status" value="1"/>
</dbReference>
<feature type="region of interest" description="Disordered" evidence="6">
    <location>
        <begin position="245"/>
        <end position="275"/>
    </location>
</feature>
<name>A0AAN7S713_9COLE</name>
<dbReference type="AlphaFoldDB" id="A0AAN7S713"/>
<evidence type="ECO:0000256" key="6">
    <source>
        <dbReference type="SAM" id="MobiDB-lite"/>
    </source>
</evidence>
<comment type="subunit">
    <text evidence="1">Self-associates forming complexes of several hundred monomers.</text>
</comment>
<evidence type="ECO:0000256" key="1">
    <source>
        <dbReference type="ARBA" id="ARBA00011764"/>
    </source>
</evidence>
<sequence length="389" mass="43187">MDQNEKKRCTNFTKNEIDILLELVDFHKDIVECKKTDCVSNAAKDAEWCKIAVKFNALCGTGRAARMLRNKWDSLKKTTKKEYLNIRMKTYKTGGGPFTDVKLTGVGNRVLALIGIAAKGTNSEFDCDAVDSDTTVHNTTANVTQSEVIGEWVEMENLETVTENVPMDAAIVIEGAEVLQTIRSFDPERVLQKIPNGDNVNDPDDSVNNILVNFLQQQRFTAGPSKRNIKKQRLAVESGTSVAATINADSSDSDVNEPIIDDNSDDDPPEDKNDDVSAEIKYFEPKDTEVVSGKFVLVKVYGGSRKKTIYRYIAIVQDVKENEGGVKEIELLGMKSLDKSRKVFGVQIDDEFVSDISDVLAILPNPAVQSDNGTDHYVFEKVIDTLEMK</sequence>